<reference evidence="2 3" key="1">
    <citation type="journal article" date="2023" name="Microbiol. Spectr.">
        <title>Symbiosis of Carpenter Bees with Uncharacterized Lactic Acid Bacteria Showing NAD Auxotrophy.</title>
        <authorList>
            <person name="Kawasaki S."/>
            <person name="Ozawa K."/>
            <person name="Mori T."/>
            <person name="Yamamoto A."/>
            <person name="Ito M."/>
            <person name="Ohkuma M."/>
            <person name="Sakamoto M."/>
            <person name="Matsutani M."/>
        </authorList>
    </citation>
    <scope>NUCLEOTIDE SEQUENCE [LARGE SCALE GENOMIC DNA]</scope>
    <source>
        <strain evidence="2 3">KimH</strain>
    </source>
</reference>
<name>A0ABN6SE06_9BIFI</name>
<feature type="compositionally biased region" description="Low complexity" evidence="1">
    <location>
        <begin position="51"/>
        <end position="76"/>
    </location>
</feature>
<feature type="region of interest" description="Disordered" evidence="1">
    <location>
        <begin position="46"/>
        <end position="113"/>
    </location>
</feature>
<proteinExistence type="predicted"/>
<evidence type="ECO:0000313" key="2">
    <source>
        <dbReference type="EMBL" id="BDR54266.1"/>
    </source>
</evidence>
<dbReference type="RefSeq" id="WP_317643280.1">
    <property type="nucleotide sequence ID" value="NZ_AP026800.1"/>
</dbReference>
<dbReference type="Proteomes" id="UP001321748">
    <property type="component" value="Chromosome"/>
</dbReference>
<keyword evidence="3" id="KW-1185">Reference proteome</keyword>
<feature type="compositionally biased region" description="Polar residues" evidence="1">
    <location>
        <begin position="100"/>
        <end position="113"/>
    </location>
</feature>
<sequence length="229" mass="24586">MAKRNISEQQRKVYRRRRIVALLIAVLLVAGLVWGIAAGVRSLNRWRGDNTSSTASNSARTAAPAPTPSSSASSSKRVSKKLPVKPSPKPTETKKASVPNCGSSNTELKLTAPEPTTTVGGYIEFTAVIAHKGTDSCLIDASNDSRVLVITSGDQTIWRSDSCPVDNRLLLMAQGDHDDQPLRWNANSSGAQCLSDQSLPRVNPGTYKAQLILKSNPKVTSEVIPLIVQ</sequence>
<organism evidence="2 3">
    <name type="scientific">Bombiscardovia apis</name>
    <dbReference type="NCBI Taxonomy" id="2932182"/>
    <lineage>
        <taxon>Bacteria</taxon>
        <taxon>Bacillati</taxon>
        <taxon>Actinomycetota</taxon>
        <taxon>Actinomycetes</taxon>
        <taxon>Bifidobacteriales</taxon>
        <taxon>Bifidobacteriaceae</taxon>
        <taxon>Bombiscardovia</taxon>
    </lineage>
</organism>
<evidence type="ECO:0000256" key="1">
    <source>
        <dbReference type="SAM" id="MobiDB-lite"/>
    </source>
</evidence>
<protein>
    <submittedName>
        <fullName evidence="2">Uncharacterized protein</fullName>
    </submittedName>
</protein>
<dbReference type="EMBL" id="AP026800">
    <property type="protein sequence ID" value="BDR54266.1"/>
    <property type="molecule type" value="Genomic_DNA"/>
</dbReference>
<accession>A0ABN6SE06</accession>
<gene>
    <name evidence="2" type="ORF">KIMH_03770</name>
</gene>
<evidence type="ECO:0000313" key="3">
    <source>
        <dbReference type="Proteomes" id="UP001321748"/>
    </source>
</evidence>